<feature type="signal peptide" evidence="1">
    <location>
        <begin position="1"/>
        <end position="19"/>
    </location>
</feature>
<dbReference type="EMBL" id="JANBOH010000527">
    <property type="protein sequence ID" value="KAJ1641979.1"/>
    <property type="molecule type" value="Genomic_DNA"/>
</dbReference>
<keyword evidence="3" id="KW-1185">Reference proteome</keyword>
<dbReference type="AlphaFoldDB" id="A0A9W7XD29"/>
<gene>
    <name evidence="2" type="ORF">LPJ64_006125</name>
</gene>
<dbReference type="Proteomes" id="UP001145021">
    <property type="component" value="Unassembled WGS sequence"/>
</dbReference>
<evidence type="ECO:0000313" key="2">
    <source>
        <dbReference type="EMBL" id="KAJ1641979.1"/>
    </source>
</evidence>
<evidence type="ECO:0000313" key="3">
    <source>
        <dbReference type="Proteomes" id="UP001145021"/>
    </source>
</evidence>
<sequence>MKILKTTLFLAGIVAVAFGLTEKEEQVVTDVLTILKRGTSIYPLEDIMHQLSSAMGFNKSARILNRFVPGGTTAYATVYDMLIYVDANGKHSLEQREKLKQLIDVIGTKILKLNEKEVSFRTLIVQEEEDDGERNSKASNLHLGNIGEFGNEYERKAKAK</sequence>
<reference evidence="2" key="1">
    <citation type="submission" date="2022-07" db="EMBL/GenBank/DDBJ databases">
        <title>Phylogenomic reconstructions and comparative analyses of Kickxellomycotina fungi.</title>
        <authorList>
            <person name="Reynolds N.K."/>
            <person name="Stajich J.E."/>
            <person name="Barry K."/>
            <person name="Grigoriev I.V."/>
            <person name="Crous P."/>
            <person name="Smith M.E."/>
        </authorList>
    </citation>
    <scope>NUCLEOTIDE SEQUENCE</scope>
    <source>
        <strain evidence="2">NBRC 105413</strain>
    </source>
</reference>
<name>A0A9W7XD29_9FUNG</name>
<accession>A0A9W7XD29</accession>
<comment type="caution">
    <text evidence="2">The sequence shown here is derived from an EMBL/GenBank/DDBJ whole genome shotgun (WGS) entry which is preliminary data.</text>
</comment>
<evidence type="ECO:0000256" key="1">
    <source>
        <dbReference type="SAM" id="SignalP"/>
    </source>
</evidence>
<proteinExistence type="predicted"/>
<keyword evidence="1" id="KW-0732">Signal</keyword>
<protein>
    <submittedName>
        <fullName evidence="2">Uncharacterized protein</fullName>
    </submittedName>
</protein>
<organism evidence="2 3">
    <name type="scientific">Coemansia asiatica</name>
    <dbReference type="NCBI Taxonomy" id="1052880"/>
    <lineage>
        <taxon>Eukaryota</taxon>
        <taxon>Fungi</taxon>
        <taxon>Fungi incertae sedis</taxon>
        <taxon>Zoopagomycota</taxon>
        <taxon>Kickxellomycotina</taxon>
        <taxon>Kickxellomycetes</taxon>
        <taxon>Kickxellales</taxon>
        <taxon>Kickxellaceae</taxon>
        <taxon>Coemansia</taxon>
    </lineage>
</organism>
<feature type="chain" id="PRO_5040877441" evidence="1">
    <location>
        <begin position="20"/>
        <end position="160"/>
    </location>
</feature>